<dbReference type="HOGENOM" id="CLU_1573318_0_0_1"/>
<dbReference type="AlphaFoldDB" id="D8QV87"/>
<evidence type="ECO:0000313" key="1">
    <source>
        <dbReference type="EMBL" id="EFJ36010.1"/>
    </source>
</evidence>
<protein>
    <submittedName>
        <fullName evidence="1">Uncharacterized protein</fullName>
    </submittedName>
</protein>
<evidence type="ECO:0000313" key="2">
    <source>
        <dbReference type="Proteomes" id="UP000001514"/>
    </source>
</evidence>
<name>D8QV87_SELML</name>
<gene>
    <name evidence="1" type="ORF">SELMODRAFT_404412</name>
</gene>
<accession>D8QV87</accession>
<dbReference type="EMBL" id="GL377567">
    <property type="protein sequence ID" value="EFJ36010.1"/>
    <property type="molecule type" value="Genomic_DNA"/>
</dbReference>
<dbReference type="Proteomes" id="UP000001514">
    <property type="component" value="Unassembled WGS sequence"/>
</dbReference>
<proteinExistence type="predicted"/>
<reference evidence="1 2" key="1">
    <citation type="journal article" date="2011" name="Science">
        <title>The Selaginella genome identifies genetic changes associated with the evolution of vascular plants.</title>
        <authorList>
            <person name="Banks J.A."/>
            <person name="Nishiyama T."/>
            <person name="Hasebe M."/>
            <person name="Bowman J.L."/>
            <person name="Gribskov M."/>
            <person name="dePamphilis C."/>
            <person name="Albert V.A."/>
            <person name="Aono N."/>
            <person name="Aoyama T."/>
            <person name="Ambrose B.A."/>
            <person name="Ashton N.W."/>
            <person name="Axtell M.J."/>
            <person name="Barker E."/>
            <person name="Barker M.S."/>
            <person name="Bennetzen J.L."/>
            <person name="Bonawitz N.D."/>
            <person name="Chapple C."/>
            <person name="Cheng C."/>
            <person name="Correa L.G."/>
            <person name="Dacre M."/>
            <person name="DeBarry J."/>
            <person name="Dreyer I."/>
            <person name="Elias M."/>
            <person name="Engstrom E.M."/>
            <person name="Estelle M."/>
            <person name="Feng L."/>
            <person name="Finet C."/>
            <person name="Floyd S.K."/>
            <person name="Frommer W.B."/>
            <person name="Fujita T."/>
            <person name="Gramzow L."/>
            <person name="Gutensohn M."/>
            <person name="Harholt J."/>
            <person name="Hattori M."/>
            <person name="Heyl A."/>
            <person name="Hirai T."/>
            <person name="Hiwatashi Y."/>
            <person name="Ishikawa M."/>
            <person name="Iwata M."/>
            <person name="Karol K.G."/>
            <person name="Koehler B."/>
            <person name="Kolukisaoglu U."/>
            <person name="Kubo M."/>
            <person name="Kurata T."/>
            <person name="Lalonde S."/>
            <person name="Li K."/>
            <person name="Li Y."/>
            <person name="Litt A."/>
            <person name="Lyons E."/>
            <person name="Manning G."/>
            <person name="Maruyama T."/>
            <person name="Michael T.P."/>
            <person name="Mikami K."/>
            <person name="Miyazaki S."/>
            <person name="Morinaga S."/>
            <person name="Murata T."/>
            <person name="Mueller-Roeber B."/>
            <person name="Nelson D.R."/>
            <person name="Obara M."/>
            <person name="Oguri Y."/>
            <person name="Olmstead R.G."/>
            <person name="Onodera N."/>
            <person name="Petersen B.L."/>
            <person name="Pils B."/>
            <person name="Prigge M."/>
            <person name="Rensing S.A."/>
            <person name="Riano-Pachon D.M."/>
            <person name="Roberts A.W."/>
            <person name="Sato Y."/>
            <person name="Scheller H.V."/>
            <person name="Schulz B."/>
            <person name="Schulz C."/>
            <person name="Shakirov E.V."/>
            <person name="Shibagaki N."/>
            <person name="Shinohara N."/>
            <person name="Shippen D.E."/>
            <person name="Soerensen I."/>
            <person name="Sotooka R."/>
            <person name="Sugimoto N."/>
            <person name="Sugita M."/>
            <person name="Sumikawa N."/>
            <person name="Tanurdzic M."/>
            <person name="Theissen G."/>
            <person name="Ulvskov P."/>
            <person name="Wakazuki S."/>
            <person name="Weng J.K."/>
            <person name="Willats W.W."/>
            <person name="Wipf D."/>
            <person name="Wolf P.G."/>
            <person name="Yang L."/>
            <person name="Zimmer A.D."/>
            <person name="Zhu Q."/>
            <person name="Mitros T."/>
            <person name="Hellsten U."/>
            <person name="Loque D."/>
            <person name="Otillar R."/>
            <person name="Salamov A."/>
            <person name="Schmutz J."/>
            <person name="Shapiro H."/>
            <person name="Lindquist E."/>
            <person name="Lucas S."/>
            <person name="Rokhsar D."/>
            <person name="Grigoriev I.V."/>
        </authorList>
    </citation>
    <scope>NUCLEOTIDE SEQUENCE [LARGE SCALE GENOMIC DNA]</scope>
</reference>
<dbReference type="KEGG" id="smo:SELMODRAFT_404412"/>
<keyword evidence="2" id="KW-1185">Reference proteome</keyword>
<dbReference type="Gramene" id="EFJ36010">
    <property type="protein sequence ID" value="EFJ36010"/>
    <property type="gene ID" value="SELMODRAFT_404412"/>
</dbReference>
<organism evidence="2">
    <name type="scientific">Selaginella moellendorffii</name>
    <name type="common">Spikemoss</name>
    <dbReference type="NCBI Taxonomy" id="88036"/>
    <lineage>
        <taxon>Eukaryota</taxon>
        <taxon>Viridiplantae</taxon>
        <taxon>Streptophyta</taxon>
        <taxon>Embryophyta</taxon>
        <taxon>Tracheophyta</taxon>
        <taxon>Lycopodiopsida</taxon>
        <taxon>Selaginellales</taxon>
        <taxon>Selaginellaceae</taxon>
        <taxon>Selaginella</taxon>
    </lineage>
</organism>
<dbReference type="InParanoid" id="D8QV87"/>
<sequence length="170" mass="19149">MQVERRSIGSCLSTGSDALAVRRDRRRRQPNWMTFLRPEHLQERDCWLAVHKINSGVLDSLAVHNAVVPLCRVLGRLGGSGSDHALANGGLACTFRGPRWLSHPRSSCPPQLSFPRRAVQKSSGWWKWPNSVKSGVFIYTKAGRRNGYLRVMFYDMEAEALTDSQPEFPA</sequence>